<evidence type="ECO:0008006" key="2">
    <source>
        <dbReference type="Google" id="ProtNLM"/>
    </source>
</evidence>
<reference evidence="1" key="1">
    <citation type="submission" date="2015-06" db="UniProtKB">
        <authorList>
            <consortium name="EnsemblPlants"/>
        </authorList>
    </citation>
    <scope>IDENTIFICATION</scope>
</reference>
<dbReference type="EnsemblPlants" id="EMT28732">
    <property type="protein sequence ID" value="EMT28732"/>
    <property type="gene ID" value="F775_42523"/>
</dbReference>
<dbReference type="AlphaFoldDB" id="M8CMP7"/>
<protein>
    <recommendedName>
        <fullName evidence="2">DUF295 domain-containing protein</fullName>
    </recommendedName>
</protein>
<accession>M8CMP7</accession>
<name>M8CMP7_AEGTA</name>
<sequence>MAPAGRSPWSDLDRELLQGRAGPELLVSIATRNGRFALAVDQRHRPQGQGRVLREVWRKRMIFLVDPRSGEEVVLVSPTRNYNEERVRKVVFAPKPNDNWTVMALYNNHQVAYMHGKVDNKWTTVDVITHMDCLLDMAYDPAGGDKSGAGRGRALATLVLNADPTTGYALPYDVASSVMITKYIFFCHGSLYQVWKNTSANFNSSNNHFRMSTGEILVLRLSGSV</sequence>
<organism evidence="1">
    <name type="scientific">Aegilops tauschii</name>
    <name type="common">Tausch's goatgrass</name>
    <name type="synonym">Aegilops squarrosa</name>
    <dbReference type="NCBI Taxonomy" id="37682"/>
    <lineage>
        <taxon>Eukaryota</taxon>
        <taxon>Viridiplantae</taxon>
        <taxon>Streptophyta</taxon>
        <taxon>Embryophyta</taxon>
        <taxon>Tracheophyta</taxon>
        <taxon>Spermatophyta</taxon>
        <taxon>Magnoliopsida</taxon>
        <taxon>Liliopsida</taxon>
        <taxon>Poales</taxon>
        <taxon>Poaceae</taxon>
        <taxon>BOP clade</taxon>
        <taxon>Pooideae</taxon>
        <taxon>Triticodae</taxon>
        <taxon>Triticeae</taxon>
        <taxon>Triticinae</taxon>
        <taxon>Aegilops</taxon>
    </lineage>
</organism>
<evidence type="ECO:0000313" key="1">
    <source>
        <dbReference type="EnsemblPlants" id="EMT28732"/>
    </source>
</evidence>
<dbReference type="PANTHER" id="PTHR34708">
    <property type="entry name" value="OS07G0440000 PROTEIN"/>
    <property type="match status" value="1"/>
</dbReference>
<proteinExistence type="predicted"/>
<dbReference type="PANTHER" id="PTHR34708:SF7">
    <property type="entry name" value="DUF295 DOMAIN-CONTAINING PROTEIN"/>
    <property type="match status" value="1"/>
</dbReference>
<dbReference type="ExpressionAtlas" id="M8CMP7">
    <property type="expression patterns" value="baseline"/>
</dbReference>